<keyword evidence="2" id="KW-0472">Membrane</keyword>
<dbReference type="Pfam" id="PF04367">
    <property type="entry name" value="DUF502"/>
    <property type="match status" value="1"/>
</dbReference>
<gene>
    <name evidence="3" type="ORF">AUR64_18720</name>
</gene>
<evidence type="ECO:0000256" key="2">
    <source>
        <dbReference type="SAM" id="Phobius"/>
    </source>
</evidence>
<dbReference type="OrthoDB" id="51558at2157"/>
<sequence>MDESRPRVDQRVRRTVRERLRDAVISGVAVVIPLVITFVVFMVALNAISEYLDVLSDYLVQLPWAASVPTARHVDRELAIELLTPAVLVAIVLLVGFVVEGSKYGERAVDYFDAVLGAVPGVGAVYESFRQMSDVVLESDVQNFREVKLVEFPADGAYTLGFVTTETPPSLTDAIDHDEMLTMFLPLAPNPVMGGHLVHLPTSKVHDVEMTVEEGVRAIVTSGVAIGPASETDVGLSESQLRSLSAIEASAEPESSNSSQSSNSSNSSQSSNDNVEGDGDAGGNSGGKATSDGDAAENDGKTVVTSEDSE</sequence>
<keyword evidence="2" id="KW-1133">Transmembrane helix</keyword>
<evidence type="ECO:0008006" key="5">
    <source>
        <dbReference type="Google" id="ProtNLM"/>
    </source>
</evidence>
<keyword evidence="4" id="KW-1185">Reference proteome</keyword>
<dbReference type="Proteomes" id="UP000054387">
    <property type="component" value="Unassembled WGS sequence"/>
</dbReference>
<evidence type="ECO:0000256" key="1">
    <source>
        <dbReference type="SAM" id="MobiDB-lite"/>
    </source>
</evidence>
<dbReference type="RefSeq" id="WP_058582982.1">
    <property type="nucleotide sequence ID" value="NZ_LOPU01000030.1"/>
</dbReference>
<evidence type="ECO:0000313" key="3">
    <source>
        <dbReference type="EMBL" id="KTG08698.1"/>
    </source>
</evidence>
<organism evidence="3 4">
    <name type="scientific">Haloprofundus marisrubri</name>
    <dbReference type="NCBI Taxonomy" id="1514971"/>
    <lineage>
        <taxon>Archaea</taxon>
        <taxon>Methanobacteriati</taxon>
        <taxon>Methanobacteriota</taxon>
        <taxon>Stenosarchaea group</taxon>
        <taxon>Halobacteria</taxon>
        <taxon>Halobacteriales</taxon>
        <taxon>Haloferacaceae</taxon>
        <taxon>Haloprofundus</taxon>
    </lineage>
</organism>
<comment type="caution">
    <text evidence="3">The sequence shown here is derived from an EMBL/GenBank/DDBJ whole genome shotgun (WGS) entry which is preliminary data.</text>
</comment>
<dbReference type="EMBL" id="LOPU01000030">
    <property type="protein sequence ID" value="KTG08698.1"/>
    <property type="molecule type" value="Genomic_DNA"/>
</dbReference>
<feature type="compositionally biased region" description="Low complexity" evidence="1">
    <location>
        <begin position="255"/>
        <end position="272"/>
    </location>
</feature>
<protein>
    <recommendedName>
        <fullName evidence="5">DUF502 domain-containing protein</fullName>
    </recommendedName>
</protein>
<reference evidence="3 4" key="1">
    <citation type="submission" date="2015-12" db="EMBL/GenBank/DDBJ databases">
        <title>Haloprofundus marisrubri gen. nov., sp. nov., an extremely halophilic archaeon isolated from the Discovery deep brine-seawater interface in the Red Sea.</title>
        <authorList>
            <person name="Zhang G."/>
            <person name="Stingl U."/>
            <person name="Rashid M."/>
        </authorList>
    </citation>
    <scope>NUCLEOTIDE SEQUENCE [LARGE SCALE GENOMIC DNA]</scope>
    <source>
        <strain evidence="3 4">SB9</strain>
    </source>
</reference>
<name>A0A0W1R5Z5_9EURY</name>
<accession>A0A0W1R5Z5</accession>
<feature type="transmembrane region" description="Helical" evidence="2">
    <location>
        <begin position="23"/>
        <end position="48"/>
    </location>
</feature>
<dbReference type="InterPro" id="IPR007462">
    <property type="entry name" value="COV1-like"/>
</dbReference>
<feature type="transmembrane region" description="Helical" evidence="2">
    <location>
        <begin position="78"/>
        <end position="99"/>
    </location>
</feature>
<keyword evidence="2" id="KW-0812">Transmembrane</keyword>
<evidence type="ECO:0000313" key="4">
    <source>
        <dbReference type="Proteomes" id="UP000054387"/>
    </source>
</evidence>
<proteinExistence type="predicted"/>
<dbReference type="PANTHER" id="PTHR31876:SF26">
    <property type="entry name" value="PROTEIN LIKE COV 2"/>
    <property type="match status" value="1"/>
</dbReference>
<dbReference type="PANTHER" id="PTHR31876">
    <property type="entry name" value="COV-LIKE PROTEIN 1"/>
    <property type="match status" value="1"/>
</dbReference>
<feature type="region of interest" description="Disordered" evidence="1">
    <location>
        <begin position="229"/>
        <end position="310"/>
    </location>
</feature>
<dbReference type="AlphaFoldDB" id="A0A0W1R5Z5"/>
<dbReference type="STRING" id="1514971.AUR64_18720"/>